<dbReference type="Proteomes" id="UP001221757">
    <property type="component" value="Unassembled WGS sequence"/>
</dbReference>
<gene>
    <name evidence="1" type="ORF">B0H17DRAFT_227903</name>
</gene>
<evidence type="ECO:0000313" key="1">
    <source>
        <dbReference type="EMBL" id="KAJ7709491.1"/>
    </source>
</evidence>
<name>A0AAD7H125_MYCRO</name>
<dbReference type="InterPro" id="IPR012340">
    <property type="entry name" value="NA-bd_OB-fold"/>
</dbReference>
<comment type="caution">
    <text evidence="1">The sequence shown here is derived from an EMBL/GenBank/DDBJ whole genome shotgun (WGS) entry which is preliminary data.</text>
</comment>
<sequence>MAVGYKDRLKWAVYDPSTETIKHADDVPNAESLGPNGLLFSPFYKFGSEPFAPSVEAELIYCVALNGWYKAEKDAEAGIEPRIGGRGHLLLSDIPVDGPEYFDCIVEFYHGHGSASSTTELFNAYFTDYTAVTGVKHHEESWCPPHLRGYMLRIAMWGDARKMGLDMRPGEYYSLRNVRAMTSRDGRYHREAKLFETKIVEMHIQDAEKLPHLKALLERKHAFEALLEVANSSG</sequence>
<evidence type="ECO:0000313" key="2">
    <source>
        <dbReference type="Proteomes" id="UP001221757"/>
    </source>
</evidence>
<dbReference type="AlphaFoldDB" id="A0AAD7H125"/>
<keyword evidence="2" id="KW-1185">Reference proteome</keyword>
<organism evidence="1 2">
    <name type="scientific">Mycena rosella</name>
    <name type="common">Pink bonnet</name>
    <name type="synonym">Agaricus rosellus</name>
    <dbReference type="NCBI Taxonomy" id="1033263"/>
    <lineage>
        <taxon>Eukaryota</taxon>
        <taxon>Fungi</taxon>
        <taxon>Dikarya</taxon>
        <taxon>Basidiomycota</taxon>
        <taxon>Agaricomycotina</taxon>
        <taxon>Agaricomycetes</taxon>
        <taxon>Agaricomycetidae</taxon>
        <taxon>Agaricales</taxon>
        <taxon>Marasmiineae</taxon>
        <taxon>Mycenaceae</taxon>
        <taxon>Mycena</taxon>
    </lineage>
</organism>
<accession>A0AAD7H125</accession>
<reference evidence="1" key="1">
    <citation type="submission" date="2023-03" db="EMBL/GenBank/DDBJ databases">
        <title>Massive genome expansion in bonnet fungi (Mycena s.s.) driven by repeated elements and novel gene families across ecological guilds.</title>
        <authorList>
            <consortium name="Lawrence Berkeley National Laboratory"/>
            <person name="Harder C.B."/>
            <person name="Miyauchi S."/>
            <person name="Viragh M."/>
            <person name="Kuo A."/>
            <person name="Thoen E."/>
            <person name="Andreopoulos B."/>
            <person name="Lu D."/>
            <person name="Skrede I."/>
            <person name="Drula E."/>
            <person name="Henrissat B."/>
            <person name="Morin E."/>
            <person name="Kohler A."/>
            <person name="Barry K."/>
            <person name="LaButti K."/>
            <person name="Morin E."/>
            <person name="Salamov A."/>
            <person name="Lipzen A."/>
            <person name="Mereny Z."/>
            <person name="Hegedus B."/>
            <person name="Baldrian P."/>
            <person name="Stursova M."/>
            <person name="Weitz H."/>
            <person name="Taylor A."/>
            <person name="Grigoriev I.V."/>
            <person name="Nagy L.G."/>
            <person name="Martin F."/>
            <person name="Kauserud H."/>
        </authorList>
    </citation>
    <scope>NUCLEOTIDE SEQUENCE</scope>
    <source>
        <strain evidence="1">CBHHK067</strain>
    </source>
</reference>
<proteinExistence type="predicted"/>
<dbReference type="Gene3D" id="2.40.50.140">
    <property type="entry name" value="Nucleic acid-binding proteins"/>
    <property type="match status" value="1"/>
</dbReference>
<dbReference type="EMBL" id="JARKIE010000002">
    <property type="protein sequence ID" value="KAJ7709491.1"/>
    <property type="molecule type" value="Genomic_DNA"/>
</dbReference>
<protein>
    <submittedName>
        <fullName evidence="1">Uncharacterized protein</fullName>
    </submittedName>
</protein>